<dbReference type="Pfam" id="PF02909">
    <property type="entry name" value="TetR_C_1"/>
    <property type="match status" value="1"/>
</dbReference>
<evidence type="ECO:0000313" key="8">
    <source>
        <dbReference type="Proteomes" id="UP000273159"/>
    </source>
</evidence>
<dbReference type="AlphaFoldDB" id="A0A3B0FPN0"/>
<gene>
    <name evidence="7" type="ORF">D7Z96_15920</name>
</gene>
<comment type="caution">
    <text evidence="7">The sequence shown here is derived from an EMBL/GenBank/DDBJ whole genome shotgun (WGS) entry which is preliminary data.</text>
</comment>
<proteinExistence type="predicted"/>
<dbReference type="SUPFAM" id="SSF46689">
    <property type="entry name" value="Homeodomain-like"/>
    <property type="match status" value="1"/>
</dbReference>
<accession>A0A3B0FPN0</accession>
<dbReference type="InterPro" id="IPR009057">
    <property type="entry name" value="Homeodomain-like_sf"/>
</dbReference>
<organism evidence="7 8">
    <name type="scientific">Pseudarthrobacter phenanthrenivorans</name>
    <name type="common">Arthrobacter phenanthrenivorans</name>
    <dbReference type="NCBI Taxonomy" id="361575"/>
    <lineage>
        <taxon>Bacteria</taxon>
        <taxon>Bacillati</taxon>
        <taxon>Actinomycetota</taxon>
        <taxon>Actinomycetes</taxon>
        <taxon>Micrococcales</taxon>
        <taxon>Micrococcaceae</taxon>
        <taxon>Pseudarthrobacter</taxon>
    </lineage>
</organism>
<protein>
    <submittedName>
        <fullName evidence="7">TetR family transcriptional regulator</fullName>
    </submittedName>
</protein>
<dbReference type="Pfam" id="PF00440">
    <property type="entry name" value="TetR_N"/>
    <property type="match status" value="1"/>
</dbReference>
<reference evidence="7 8" key="1">
    <citation type="submission" date="2018-10" db="EMBL/GenBank/DDBJ databases">
        <title>Genome-guide identification and characterization of bacteria that degrade polycyclic aromatic hydrocarbons and resist hexavalent chromium simultaneously.</title>
        <authorList>
            <person name="Feng H."/>
        </authorList>
    </citation>
    <scope>NUCLEOTIDE SEQUENCE [LARGE SCALE GENOMIC DNA]</scope>
    <source>
        <strain evidence="7 8">J015</strain>
    </source>
</reference>
<evidence type="ECO:0000256" key="1">
    <source>
        <dbReference type="ARBA" id="ARBA00023015"/>
    </source>
</evidence>
<evidence type="ECO:0000313" key="7">
    <source>
        <dbReference type="EMBL" id="RKO21578.1"/>
    </source>
</evidence>
<dbReference type="GO" id="GO:0003700">
    <property type="term" value="F:DNA-binding transcription factor activity"/>
    <property type="evidence" value="ECO:0007669"/>
    <property type="project" value="TreeGrafter"/>
</dbReference>
<evidence type="ECO:0000256" key="5">
    <source>
        <dbReference type="SAM" id="MobiDB-lite"/>
    </source>
</evidence>
<name>A0A3B0FPN0_PSEPS</name>
<evidence type="ECO:0000256" key="3">
    <source>
        <dbReference type="ARBA" id="ARBA00023163"/>
    </source>
</evidence>
<dbReference type="PROSITE" id="PS50977">
    <property type="entry name" value="HTH_TETR_2"/>
    <property type="match status" value="1"/>
</dbReference>
<feature type="domain" description="HTH tetR-type" evidence="6">
    <location>
        <begin position="12"/>
        <end position="72"/>
    </location>
</feature>
<feature type="region of interest" description="Disordered" evidence="5">
    <location>
        <begin position="168"/>
        <end position="189"/>
    </location>
</feature>
<dbReference type="RefSeq" id="WP_120693144.1">
    <property type="nucleotide sequence ID" value="NZ_RBNH01000016.1"/>
</dbReference>
<dbReference type="SUPFAM" id="SSF48498">
    <property type="entry name" value="Tetracyclin repressor-like, C-terminal domain"/>
    <property type="match status" value="1"/>
</dbReference>
<dbReference type="PANTHER" id="PTHR30055">
    <property type="entry name" value="HTH-TYPE TRANSCRIPTIONAL REGULATOR RUTR"/>
    <property type="match status" value="1"/>
</dbReference>
<dbReference type="GO" id="GO:0000976">
    <property type="term" value="F:transcription cis-regulatory region binding"/>
    <property type="evidence" value="ECO:0007669"/>
    <property type="project" value="TreeGrafter"/>
</dbReference>
<dbReference type="InterPro" id="IPR004111">
    <property type="entry name" value="Repressor_TetR_C"/>
</dbReference>
<dbReference type="Gene3D" id="1.10.10.60">
    <property type="entry name" value="Homeodomain-like"/>
    <property type="match status" value="1"/>
</dbReference>
<dbReference type="GO" id="GO:0045892">
    <property type="term" value="P:negative regulation of DNA-templated transcription"/>
    <property type="evidence" value="ECO:0007669"/>
    <property type="project" value="InterPro"/>
</dbReference>
<sequence>MARQAKAAERTRLNRDRVLVAAVTLADAIGIDALSMRRLAQELNVVPMALYKHVSDKEDLLDGMVEVIIREIDPPRTNTDWKTAIRDRVLSARQALQRHSWARQAIETRTKPTAAVLDYQESFAGMFLAAGFTPDLAHHAMHALGGRMWGFTQELFDAPASPAPSAASAASAASLAEAPPQPDAVQPDPAAQAEMFAQMAQRYPNIVAIATATPHDPDSVVGYGCDDQFEFEFALDLLLEGFDKLHRGGWSSAAAKLGRTKG</sequence>
<dbReference type="InterPro" id="IPR001647">
    <property type="entry name" value="HTH_TetR"/>
</dbReference>
<evidence type="ECO:0000256" key="4">
    <source>
        <dbReference type="PROSITE-ProRule" id="PRU00335"/>
    </source>
</evidence>
<dbReference type="Gene3D" id="1.10.357.10">
    <property type="entry name" value="Tetracycline Repressor, domain 2"/>
    <property type="match status" value="1"/>
</dbReference>
<reference evidence="8" key="2">
    <citation type="submission" date="2018-10" db="EMBL/GenBank/DDBJ databases">
        <authorList>
            <person name="Wang Y."/>
            <person name="Wang J."/>
            <person name="Yang X."/>
            <person name="Wang Z."/>
            <person name="Huang Y."/>
        </authorList>
    </citation>
    <scope>NUCLEOTIDE SEQUENCE [LARGE SCALE GENOMIC DNA]</scope>
    <source>
        <strain evidence="8">J015</strain>
    </source>
</reference>
<keyword evidence="3" id="KW-0804">Transcription</keyword>
<feature type="DNA-binding region" description="H-T-H motif" evidence="4">
    <location>
        <begin position="35"/>
        <end position="54"/>
    </location>
</feature>
<dbReference type="InterPro" id="IPR050109">
    <property type="entry name" value="HTH-type_TetR-like_transc_reg"/>
</dbReference>
<keyword evidence="2 4" id="KW-0238">DNA-binding</keyword>
<dbReference type="EMBL" id="RBNH01000016">
    <property type="protein sequence ID" value="RKO21578.1"/>
    <property type="molecule type" value="Genomic_DNA"/>
</dbReference>
<evidence type="ECO:0000259" key="6">
    <source>
        <dbReference type="PROSITE" id="PS50977"/>
    </source>
</evidence>
<dbReference type="InterPro" id="IPR036271">
    <property type="entry name" value="Tet_transcr_reg_TetR-rel_C_sf"/>
</dbReference>
<keyword evidence="1" id="KW-0805">Transcription regulation</keyword>
<dbReference type="PANTHER" id="PTHR30055:SF151">
    <property type="entry name" value="TRANSCRIPTIONAL REGULATORY PROTEIN"/>
    <property type="match status" value="1"/>
</dbReference>
<evidence type="ECO:0000256" key="2">
    <source>
        <dbReference type="ARBA" id="ARBA00023125"/>
    </source>
</evidence>
<dbReference type="Proteomes" id="UP000273159">
    <property type="component" value="Unassembled WGS sequence"/>
</dbReference>